<keyword evidence="6" id="KW-1185">Reference proteome</keyword>
<dbReference type="PROSITE" id="PS51257">
    <property type="entry name" value="PROKAR_LIPOPROTEIN"/>
    <property type="match status" value="1"/>
</dbReference>
<evidence type="ECO:0000313" key="6">
    <source>
        <dbReference type="Proteomes" id="UP001551695"/>
    </source>
</evidence>
<dbReference type="InterPro" id="IPR028081">
    <property type="entry name" value="Leu-bd"/>
</dbReference>
<accession>A0ABV3G239</accession>
<keyword evidence="2 3" id="KW-0732">Signal</keyword>
<sequence>MNRTGVRPVKTQRIVVALIAIALVAAGCGRDGGSEPTEGGGSSGPAAAANFGSLNGVCQPGSAKSAPTQGVTASDIEVGMFSDVGFTKNPDYVDAAKVFTSWCNAAGGINGRKVNVNLRDTNLMEVRQRMLEACREDFVLVGGSAALDGLGVKDRLNCLLPDFPVQVTQVPNTGSDLQVPSFGASASESVNPYTGYYEWLLKEAYPGSQNGIGLINGDSPITKAMGDKQVEFFNAFGAKIVYNDLYPVAGVSDWTPYAQSIKANNVKGLIFLGDFRYLAKLEDILTSMNYKLDWIDANANAYNQTFLDSAKSSLSSQNNFSDISGTAPLDAAATTPAIAELKTLYGKYAPGAAITFQGLRAFQTWLLFAKSAASCGDNLTRSCVYNAAIKETAWTAGGLQAPIDLSKPLSEQPRCFNVQQATPEGWKAADFKPNNGQFRCGFTPYKYTQDFGKPLTLADVGKSMNDLK</sequence>
<feature type="domain" description="Leucine-binding protein" evidence="4">
    <location>
        <begin position="89"/>
        <end position="422"/>
    </location>
</feature>
<evidence type="ECO:0000256" key="1">
    <source>
        <dbReference type="ARBA" id="ARBA00010062"/>
    </source>
</evidence>
<dbReference type="EMBL" id="JBFAKC010000015">
    <property type="protein sequence ID" value="MEV0711511.1"/>
    <property type="molecule type" value="Genomic_DNA"/>
</dbReference>
<dbReference type="SUPFAM" id="SSF53822">
    <property type="entry name" value="Periplasmic binding protein-like I"/>
    <property type="match status" value="1"/>
</dbReference>
<evidence type="ECO:0000256" key="2">
    <source>
        <dbReference type="ARBA" id="ARBA00022729"/>
    </source>
</evidence>
<evidence type="ECO:0000259" key="4">
    <source>
        <dbReference type="Pfam" id="PF13458"/>
    </source>
</evidence>
<comment type="caution">
    <text evidence="5">The sequence shown here is derived from an EMBL/GenBank/DDBJ whole genome shotgun (WGS) entry which is preliminary data.</text>
</comment>
<dbReference type="Gene3D" id="3.40.50.2300">
    <property type="match status" value="2"/>
</dbReference>
<proteinExistence type="inferred from homology"/>
<evidence type="ECO:0000313" key="5">
    <source>
        <dbReference type="EMBL" id="MEV0711511.1"/>
    </source>
</evidence>
<comment type="similarity">
    <text evidence="1">Belongs to the leucine-binding protein family.</text>
</comment>
<dbReference type="RefSeq" id="WP_357787934.1">
    <property type="nucleotide sequence ID" value="NZ_JBFAKC010000015.1"/>
</dbReference>
<dbReference type="InterPro" id="IPR028082">
    <property type="entry name" value="Peripla_BP_I"/>
</dbReference>
<feature type="signal peptide" evidence="3">
    <location>
        <begin position="1"/>
        <end position="25"/>
    </location>
</feature>
<feature type="chain" id="PRO_5045414816" evidence="3">
    <location>
        <begin position="26"/>
        <end position="468"/>
    </location>
</feature>
<dbReference type="Proteomes" id="UP001551695">
    <property type="component" value="Unassembled WGS sequence"/>
</dbReference>
<gene>
    <name evidence="5" type="ORF">AB0I48_28485</name>
</gene>
<evidence type="ECO:0000256" key="3">
    <source>
        <dbReference type="SAM" id="SignalP"/>
    </source>
</evidence>
<name>A0ABV3G239_9NOCA</name>
<reference evidence="5 6" key="1">
    <citation type="submission" date="2024-06" db="EMBL/GenBank/DDBJ databases">
        <title>The Natural Products Discovery Center: Release of the First 8490 Sequenced Strains for Exploring Actinobacteria Biosynthetic Diversity.</title>
        <authorList>
            <person name="Kalkreuter E."/>
            <person name="Kautsar S.A."/>
            <person name="Yang D."/>
            <person name="Bader C.D."/>
            <person name="Teijaro C.N."/>
            <person name="Fluegel L."/>
            <person name="Davis C.M."/>
            <person name="Simpson J.R."/>
            <person name="Lauterbach L."/>
            <person name="Steele A.D."/>
            <person name="Gui C."/>
            <person name="Meng S."/>
            <person name="Li G."/>
            <person name="Viehrig K."/>
            <person name="Ye F."/>
            <person name="Su P."/>
            <person name="Kiefer A.F."/>
            <person name="Nichols A."/>
            <person name="Cepeda A.J."/>
            <person name="Yan W."/>
            <person name="Fan B."/>
            <person name="Jiang Y."/>
            <person name="Adhikari A."/>
            <person name="Zheng C.-J."/>
            <person name="Schuster L."/>
            <person name="Cowan T.M."/>
            <person name="Smanski M.J."/>
            <person name="Chevrette M.G."/>
            <person name="De Carvalho L.P.S."/>
            <person name="Shen B."/>
        </authorList>
    </citation>
    <scope>NUCLEOTIDE SEQUENCE [LARGE SCALE GENOMIC DNA]</scope>
    <source>
        <strain evidence="5 6">NPDC050403</strain>
    </source>
</reference>
<protein>
    <submittedName>
        <fullName evidence="5">ABC transporter substrate-binding protein</fullName>
    </submittedName>
</protein>
<dbReference type="Pfam" id="PF13458">
    <property type="entry name" value="Peripla_BP_6"/>
    <property type="match status" value="1"/>
</dbReference>
<organism evidence="5 6">
    <name type="scientific">Nocardia aurea</name>
    <dbReference type="NCBI Taxonomy" id="2144174"/>
    <lineage>
        <taxon>Bacteria</taxon>
        <taxon>Bacillati</taxon>
        <taxon>Actinomycetota</taxon>
        <taxon>Actinomycetes</taxon>
        <taxon>Mycobacteriales</taxon>
        <taxon>Nocardiaceae</taxon>
        <taxon>Nocardia</taxon>
    </lineage>
</organism>